<sequence length="110" mass="12702">MWIFGPLGPIADQSLRRERISLDQLSHTRREHIISLEPLSSDIIHLSRNKTQWFRHFAEDVRMVQCPLVSPLIGCNMFVRLLDHVTLLLKANHKRLSLDGPDSSICPLPR</sequence>
<dbReference type="AlphaFoldDB" id="A0A8X6FRX6"/>
<keyword evidence="2" id="KW-1185">Reference proteome</keyword>
<comment type="caution">
    <text evidence="1">The sequence shown here is derived from an EMBL/GenBank/DDBJ whole genome shotgun (WGS) entry which is preliminary data.</text>
</comment>
<evidence type="ECO:0000313" key="1">
    <source>
        <dbReference type="EMBL" id="GFQ65833.1"/>
    </source>
</evidence>
<proteinExistence type="predicted"/>
<gene>
    <name evidence="1" type="ORF">TNCT_545171</name>
</gene>
<accession>A0A8X6FRX6</accession>
<organism evidence="1 2">
    <name type="scientific">Trichonephila clavata</name>
    <name type="common">Joro spider</name>
    <name type="synonym">Nephila clavata</name>
    <dbReference type="NCBI Taxonomy" id="2740835"/>
    <lineage>
        <taxon>Eukaryota</taxon>
        <taxon>Metazoa</taxon>
        <taxon>Ecdysozoa</taxon>
        <taxon>Arthropoda</taxon>
        <taxon>Chelicerata</taxon>
        <taxon>Arachnida</taxon>
        <taxon>Araneae</taxon>
        <taxon>Araneomorphae</taxon>
        <taxon>Entelegynae</taxon>
        <taxon>Araneoidea</taxon>
        <taxon>Nephilidae</taxon>
        <taxon>Trichonephila</taxon>
    </lineage>
</organism>
<dbReference type="Proteomes" id="UP000887116">
    <property type="component" value="Unassembled WGS sequence"/>
</dbReference>
<evidence type="ECO:0000313" key="2">
    <source>
        <dbReference type="Proteomes" id="UP000887116"/>
    </source>
</evidence>
<reference evidence="1" key="1">
    <citation type="submission" date="2020-07" db="EMBL/GenBank/DDBJ databases">
        <title>Multicomponent nature underlies the extraordinary mechanical properties of spider dragline silk.</title>
        <authorList>
            <person name="Kono N."/>
            <person name="Nakamura H."/>
            <person name="Mori M."/>
            <person name="Yoshida Y."/>
            <person name="Ohtoshi R."/>
            <person name="Malay A.D."/>
            <person name="Moran D.A.P."/>
            <person name="Tomita M."/>
            <person name="Numata K."/>
            <person name="Arakawa K."/>
        </authorList>
    </citation>
    <scope>NUCLEOTIDE SEQUENCE</scope>
</reference>
<name>A0A8X6FRX6_TRICU</name>
<protein>
    <submittedName>
        <fullName evidence="1">Uncharacterized protein</fullName>
    </submittedName>
</protein>
<dbReference type="EMBL" id="BMAO01010247">
    <property type="protein sequence ID" value="GFQ65833.1"/>
    <property type="molecule type" value="Genomic_DNA"/>
</dbReference>